<name>A0A381TA87_9ZZZZ</name>
<gene>
    <name evidence="1" type="ORF">METZ01_LOCUS65950</name>
</gene>
<reference evidence="1" key="1">
    <citation type="submission" date="2018-05" db="EMBL/GenBank/DDBJ databases">
        <authorList>
            <person name="Lanie J.A."/>
            <person name="Ng W.-L."/>
            <person name="Kazmierczak K.M."/>
            <person name="Andrzejewski T.M."/>
            <person name="Davidsen T.M."/>
            <person name="Wayne K.J."/>
            <person name="Tettelin H."/>
            <person name="Glass J.I."/>
            <person name="Rusch D."/>
            <person name="Podicherti R."/>
            <person name="Tsui H.-C.T."/>
            <person name="Winkler M.E."/>
        </authorList>
    </citation>
    <scope>NUCLEOTIDE SEQUENCE</scope>
</reference>
<dbReference type="Gene3D" id="2.60.40.4070">
    <property type="match status" value="1"/>
</dbReference>
<evidence type="ECO:0000313" key="1">
    <source>
        <dbReference type="EMBL" id="SVA13096.1"/>
    </source>
</evidence>
<protein>
    <recommendedName>
        <fullName evidence="2">LamG-like jellyroll fold domain-containing protein</fullName>
    </recommendedName>
</protein>
<dbReference type="InterPro" id="IPR011050">
    <property type="entry name" value="Pectin_lyase_fold/virulence"/>
</dbReference>
<organism evidence="1">
    <name type="scientific">marine metagenome</name>
    <dbReference type="NCBI Taxonomy" id="408172"/>
    <lineage>
        <taxon>unclassified sequences</taxon>
        <taxon>metagenomes</taxon>
        <taxon>ecological metagenomes</taxon>
    </lineage>
</organism>
<dbReference type="Gene3D" id="2.60.120.200">
    <property type="match status" value="1"/>
</dbReference>
<proteinExistence type="predicted"/>
<dbReference type="Gene3D" id="2.160.20.10">
    <property type="entry name" value="Single-stranded right-handed beta-helix, Pectin lyase-like"/>
    <property type="match status" value="2"/>
</dbReference>
<accession>A0A381TA87</accession>
<evidence type="ECO:0008006" key="2">
    <source>
        <dbReference type="Google" id="ProtNLM"/>
    </source>
</evidence>
<dbReference type="SUPFAM" id="SSF51126">
    <property type="entry name" value="Pectin lyase-like"/>
    <property type="match status" value="1"/>
</dbReference>
<dbReference type="SUPFAM" id="SSF49899">
    <property type="entry name" value="Concanavalin A-like lectins/glucanases"/>
    <property type="match status" value="1"/>
</dbReference>
<dbReference type="InterPro" id="IPR012334">
    <property type="entry name" value="Pectin_lyas_fold"/>
</dbReference>
<sequence>MKKLFLNLVQLLFILSFSESRDLYVSKGHNYETDSCLLFDEFNDTLDTPGRYANAKHAQYYPACDAVDLGENGPILGTNFTQEAWISRARDNFLNGKKLQLIMGHNHVDAIGSDGDSPARAAALPAGGGSAVSNPNCSSNCQEAPNIKLYWSKGIVYGFGAGDSRIVVEVDDSLITSSRTWYHIATTFDGTDYKLFVNGEEVYNYEGAAGKTPYPQPVRFIGASQEGARYPFIGKIDEVRMWSIARSQSEIQETMNKTLNGNETGLVAYYPMDAHNRTLFDRGPNGFHGRMRGPIIQPQYFSDNCPEPDGSMDCPYPNLGSAVKDALPYDNILIRGGRYFESFTHLGLNWHSSKWNPPVPDPYENTITIEPYPNEEVILDATMPVELDWEPYDFNGHAVFRAYLDSTAIANAARRPFPRPWNLFVSGRYMIPALEVNMKNPIDPEENGGPFDDIPGTFWKKLIHNPGARGITPGTDLALLDTLEEWAYDTSTHFLYLYADERFLPTSTNVRIAPVREIMNFSHVSNLAIRNIDFFGGTARFSFSLNLVIENCNFTNCGINSGFGSGYGYNQTIRNCVFENFSGFPGMGGTYGLYENLLFRNIDWFANPGGGAPSIGGYHAIARYVTYEGSLLGGTGGGSHLIEYCRYQDIIDRCDCGAINKGDHSAPNSMTRYNWIIGAIGANGMRIDGGAIGAGNRRGDVHNIVTIGNYRGMRLKGDFHEVYNITAYGNSRWDISLPTQKYAEPPPLGYGGAPGNRHTKLKNSLVEDAMECTSDNCWGFLPVGEIGYTNPTNADHLLKSGIWFGTALEQASVQAELADPWIQRRNLPKTHIIYTEWGYPWYDERTQNYDFRPRKGSSLIDAGVIIEGINDGQDMEFNWPPSYPGQNRKYVGDAPDIGAYEYGDSVYWIPGYRYPHPSFPIPRDNKMDVIPDYSLVWNYPYKRDYSSTSAIVTVNGPGVHRTETFDYPNNVLFQAFEPSGNYTWSVTVDGVSGGTWFFQVDDDIYPMNDRSIGSNINEMILVEGQKFLEVYNNNIAFLRFDVPPSIDDSWQVELNLHTRDVHSLTGGIVVHSYNVQGWTESNDESNIGLMDHTLGPALYTLTDLEPESPVVLNMNTIINEPGEYSFALAALDSNDHVNFYSFETDYHYYYMRPSLSFTPSIDSVEVVLSVPPDDSTIVLNSTSGDSILFEWDFSHDTDVDVLSYELQIGLPYPGNTRDLDTLFIAVNVTENNARISKQDLLDMLVEANLSEAVFVWDVTGTLATGEMVAVKSHSFSTVIDDPNYESTLPEKYWLYHNYPNPFNPATTISYDLKAWSRITLDVFDILGRNIMTLENGLKAPGRHHVQWFGKDTRGSQMSSGVYFYHLKVQDHITGKETYTHTEKMMIVK</sequence>
<dbReference type="EMBL" id="UINC01004270">
    <property type="protein sequence ID" value="SVA13096.1"/>
    <property type="molecule type" value="Genomic_DNA"/>
</dbReference>
<dbReference type="InterPro" id="IPR013320">
    <property type="entry name" value="ConA-like_dom_sf"/>
</dbReference>
<dbReference type="Pfam" id="PF13385">
    <property type="entry name" value="Laminin_G_3"/>
    <property type="match status" value="1"/>
</dbReference>